<reference evidence="3 4" key="1">
    <citation type="submission" date="2019-05" db="EMBL/GenBank/DDBJ databases">
        <title>Genome sequencing of F202Z8.</title>
        <authorList>
            <person name="Kwon Y.M."/>
        </authorList>
    </citation>
    <scope>NUCLEOTIDE SEQUENCE [LARGE SCALE GENOMIC DNA]</scope>
    <source>
        <strain evidence="3 4">F202Z8</strain>
    </source>
</reference>
<organism evidence="3 4">
    <name type="scientific">Aggregatimonas sangjinii</name>
    <dbReference type="NCBI Taxonomy" id="2583587"/>
    <lineage>
        <taxon>Bacteria</taxon>
        <taxon>Pseudomonadati</taxon>
        <taxon>Bacteroidota</taxon>
        <taxon>Flavobacteriia</taxon>
        <taxon>Flavobacteriales</taxon>
        <taxon>Flavobacteriaceae</taxon>
        <taxon>Aggregatimonas</taxon>
    </lineage>
</organism>
<accession>A0A5B7SRR3</accession>
<dbReference type="InterPro" id="IPR025665">
    <property type="entry name" value="Beta-barrel_OMP_2"/>
</dbReference>
<protein>
    <submittedName>
        <fullName evidence="3">PorT family protein</fullName>
    </submittedName>
</protein>
<dbReference type="Pfam" id="PF13568">
    <property type="entry name" value="OMP_b-brl_2"/>
    <property type="match status" value="1"/>
</dbReference>
<keyword evidence="1" id="KW-0732">Signal</keyword>
<name>A0A5B7SRR3_9FLAO</name>
<dbReference type="SUPFAM" id="SSF56925">
    <property type="entry name" value="OMPA-like"/>
    <property type="match status" value="1"/>
</dbReference>
<evidence type="ECO:0000313" key="4">
    <source>
        <dbReference type="Proteomes" id="UP000310017"/>
    </source>
</evidence>
<proteinExistence type="predicted"/>
<dbReference type="AlphaFoldDB" id="A0A5B7SRR3"/>
<feature type="chain" id="PRO_5023022148" evidence="1">
    <location>
        <begin position="21"/>
        <end position="190"/>
    </location>
</feature>
<dbReference type="EMBL" id="CP040710">
    <property type="protein sequence ID" value="QCW99333.1"/>
    <property type="molecule type" value="Genomic_DNA"/>
</dbReference>
<evidence type="ECO:0000256" key="1">
    <source>
        <dbReference type="SAM" id="SignalP"/>
    </source>
</evidence>
<keyword evidence="4" id="KW-1185">Reference proteome</keyword>
<dbReference type="InterPro" id="IPR011250">
    <property type="entry name" value="OMP/PagP_B-barrel"/>
</dbReference>
<evidence type="ECO:0000313" key="3">
    <source>
        <dbReference type="EMBL" id="QCW99333.1"/>
    </source>
</evidence>
<dbReference type="OrthoDB" id="947434at2"/>
<dbReference type="Proteomes" id="UP000310017">
    <property type="component" value="Chromosome"/>
</dbReference>
<feature type="domain" description="Outer membrane protein beta-barrel" evidence="2">
    <location>
        <begin position="33"/>
        <end position="171"/>
    </location>
</feature>
<dbReference type="RefSeq" id="WP_138851686.1">
    <property type="nucleotide sequence ID" value="NZ_CP040710.1"/>
</dbReference>
<sequence length="190" mass="20475">MKKILFVCCSILLTAQQLSAQDVFQGTSTISGSDIVFGPKVGLNMTRLIGDGLTTNGILPGFHVGGAVEIPISGEFYFAPELLFSLQGTRGSGSNIRLGYLNIPLMGKYHITEKIAVEFGPQLGILVTDNAEDFNLITNSFDFGLGVGGGYRLNDNFYFQLRINAGFLQVIENFGGTNAALQMGAIYYIL</sequence>
<feature type="signal peptide" evidence="1">
    <location>
        <begin position="1"/>
        <end position="20"/>
    </location>
</feature>
<dbReference type="KEGG" id="asag:FGM00_04105"/>
<gene>
    <name evidence="3" type="ORF">FGM00_04105</name>
</gene>
<evidence type="ECO:0000259" key="2">
    <source>
        <dbReference type="Pfam" id="PF13568"/>
    </source>
</evidence>